<dbReference type="InterPro" id="IPR036317">
    <property type="entry name" value="Cullin_homology_sf"/>
</dbReference>
<feature type="compositionally biased region" description="Acidic residues" evidence="1">
    <location>
        <begin position="698"/>
        <end position="714"/>
    </location>
</feature>
<feature type="domain" description="Ig-like" evidence="3">
    <location>
        <begin position="12"/>
        <end position="145"/>
    </location>
</feature>
<feature type="chain" id="PRO_5015506721" description="Ig-like domain-containing protein" evidence="2">
    <location>
        <begin position="26"/>
        <end position="934"/>
    </location>
</feature>
<sequence length="934" mass="103292">MDLSLFRNILLPTLLCMVTAQSVDATELKVEGNLKRILTPGGQESFTCRINEGLTLILKNDISWVHRSLVSNTEQILTTQEAHHKDASPDKYGIEFVAKTDPGTNSQYLLATLTVKNVEAGDDGQYICRNTEKSSSMATDSQPVDVSITHDVQKVSLSIHNRKAVTGTEKIELEEGEYPVRCEAKDFSPDVDIKIAIGGVPVTGISKATQIDNALSSAANSRRYSAIAGASRLMLSSEDSGKTLSCTATATFPGARSSTASVILTVLSVQPVFHCNKNISAPVGDRYVKLTCIVEHPDVGIDKFAWVYGDSGTTIEGSAVIGNYDESSIEKLNDTHSRATLKLYIINEDSFGNYFLDVRTVKGSSFREGIFLAEDTTSSASSVVPTVLIVVGFLLFSCLSLFQCGPEGNLRLLSRINEVQQAVAVMDHHKVLHLIPAWFAQALQDDVRRRIVPTFWKYFDNLPAGDPKLLPACFTEAISYLHQDDMGILEHVSGSAVTSVIHDQIRRHIHSTCQSNFETSYLKSLEEWLDTKVLNWLQLIYAGNRSDEQAQSISAFRGRLMHFVFEVYANTLIDQLFNIIIEFPESEPAVRDLRICLEKTDLRPHLVSSLRKALESRLLHPGVNTSDILTAYISAIRSLRVLDPAGVILELVCEPVRKYLRSREDTVRCIVSSLTDEGSSELLDELIRGAPLSMDEGGLSDDESDSWETWEPDPVDANPDTASKRRRASDIISTLVNVYGSQELFVAEYRTLLADRLLAHASANATTSSAVSTTSSTAAIAASGTGGELERELRYLELLKLRFGETPLHGCQVMLRDVADSRRINARITEVRQHNEESTVTQWTVEDLGRTLEMTPSVVRRKLAFWQGQGLVKEELPDVFVLVEERHTGPHDVIATDEDEMESAMASAAQQREQEMQFSHMHLYVVDVDADLCG</sequence>
<evidence type="ECO:0000259" key="3">
    <source>
        <dbReference type="PROSITE" id="PS50835"/>
    </source>
</evidence>
<feature type="region of interest" description="Disordered" evidence="1">
    <location>
        <begin position="693"/>
        <end position="723"/>
    </location>
</feature>
<dbReference type="Pfam" id="PF25773">
    <property type="entry name" value="TPR_ANAPC2"/>
    <property type="match status" value="1"/>
</dbReference>
<evidence type="ECO:0000313" key="4">
    <source>
        <dbReference type="EMBL" id="PVD31152.1"/>
    </source>
</evidence>
<dbReference type="Gene3D" id="2.60.40.10">
    <property type="entry name" value="Immunoglobulins"/>
    <property type="match status" value="1"/>
</dbReference>
<feature type="signal peptide" evidence="2">
    <location>
        <begin position="1"/>
        <end position="25"/>
    </location>
</feature>
<dbReference type="AlphaFoldDB" id="A0A2T7PCL2"/>
<reference evidence="4 5" key="1">
    <citation type="submission" date="2018-04" db="EMBL/GenBank/DDBJ databases">
        <title>The genome of golden apple snail Pomacea canaliculata provides insight into stress tolerance and invasive adaptation.</title>
        <authorList>
            <person name="Liu C."/>
            <person name="Liu B."/>
            <person name="Ren Y."/>
            <person name="Zhang Y."/>
            <person name="Wang H."/>
            <person name="Li S."/>
            <person name="Jiang F."/>
            <person name="Yin L."/>
            <person name="Zhang G."/>
            <person name="Qian W."/>
            <person name="Fan W."/>
        </authorList>
    </citation>
    <scope>NUCLEOTIDE SEQUENCE [LARGE SCALE GENOMIC DNA]</scope>
    <source>
        <strain evidence="4">SZHN2017</strain>
        <tissue evidence="4">Muscle</tissue>
    </source>
</reference>
<evidence type="ECO:0000313" key="5">
    <source>
        <dbReference type="Proteomes" id="UP000245119"/>
    </source>
</evidence>
<evidence type="ECO:0000256" key="2">
    <source>
        <dbReference type="SAM" id="SignalP"/>
    </source>
</evidence>
<organism evidence="4 5">
    <name type="scientific">Pomacea canaliculata</name>
    <name type="common">Golden apple snail</name>
    <dbReference type="NCBI Taxonomy" id="400727"/>
    <lineage>
        <taxon>Eukaryota</taxon>
        <taxon>Metazoa</taxon>
        <taxon>Spiralia</taxon>
        <taxon>Lophotrochozoa</taxon>
        <taxon>Mollusca</taxon>
        <taxon>Gastropoda</taxon>
        <taxon>Caenogastropoda</taxon>
        <taxon>Architaenioglossa</taxon>
        <taxon>Ampullarioidea</taxon>
        <taxon>Ampullariidae</taxon>
        <taxon>Pomacea</taxon>
    </lineage>
</organism>
<dbReference type="EMBL" id="PZQS01000005">
    <property type="protein sequence ID" value="PVD31152.1"/>
    <property type="molecule type" value="Genomic_DNA"/>
</dbReference>
<keyword evidence="2" id="KW-0732">Signal</keyword>
<dbReference type="Proteomes" id="UP000245119">
    <property type="component" value="Linkage Group LG5"/>
</dbReference>
<accession>A0A2T7PCL2</accession>
<dbReference type="InterPro" id="IPR044554">
    <property type="entry name" value="ANAPC2"/>
</dbReference>
<name>A0A2T7PCL2_POMCA</name>
<proteinExistence type="predicted"/>
<keyword evidence="5" id="KW-1185">Reference proteome</keyword>
<dbReference type="PANTHER" id="PTHR45957">
    <property type="entry name" value="ANAPHASE-PROMOTING COMPLEX SUBUNIT 2"/>
    <property type="match status" value="1"/>
</dbReference>
<dbReference type="GO" id="GO:0007091">
    <property type="term" value="P:metaphase/anaphase transition of mitotic cell cycle"/>
    <property type="evidence" value="ECO:0007669"/>
    <property type="project" value="TreeGrafter"/>
</dbReference>
<dbReference type="PANTHER" id="PTHR45957:SF1">
    <property type="entry name" value="ANAPHASE-PROMOTING COMPLEX SUBUNIT 2"/>
    <property type="match status" value="1"/>
</dbReference>
<comment type="caution">
    <text evidence="4">The sequence shown here is derived from an EMBL/GenBank/DDBJ whole genome shotgun (WGS) entry which is preliminary data.</text>
</comment>
<dbReference type="OrthoDB" id="6153842at2759"/>
<dbReference type="GO" id="GO:0070979">
    <property type="term" value="P:protein K11-linked ubiquitination"/>
    <property type="evidence" value="ECO:0007669"/>
    <property type="project" value="TreeGrafter"/>
</dbReference>
<protein>
    <recommendedName>
        <fullName evidence="3">Ig-like domain-containing protein</fullName>
    </recommendedName>
</protein>
<dbReference type="SUPFAM" id="SSF75632">
    <property type="entry name" value="Cullin homology domain"/>
    <property type="match status" value="1"/>
</dbReference>
<dbReference type="InterPro" id="IPR013783">
    <property type="entry name" value="Ig-like_fold"/>
</dbReference>
<evidence type="ECO:0000256" key="1">
    <source>
        <dbReference type="SAM" id="MobiDB-lite"/>
    </source>
</evidence>
<dbReference type="PROSITE" id="PS50835">
    <property type="entry name" value="IG_LIKE"/>
    <property type="match status" value="1"/>
</dbReference>
<dbReference type="STRING" id="400727.A0A2T7PCL2"/>
<gene>
    <name evidence="4" type="ORF">C0Q70_10430</name>
</gene>
<dbReference type="Gene3D" id="1.20.1310.10">
    <property type="entry name" value="Cullin Repeats"/>
    <property type="match status" value="1"/>
</dbReference>
<dbReference type="InterPro" id="IPR007110">
    <property type="entry name" value="Ig-like_dom"/>
</dbReference>
<dbReference type="InterPro" id="IPR057975">
    <property type="entry name" value="TPR_ANAPC2"/>
</dbReference>
<dbReference type="GO" id="GO:0005680">
    <property type="term" value="C:anaphase-promoting complex"/>
    <property type="evidence" value="ECO:0007669"/>
    <property type="project" value="TreeGrafter"/>
</dbReference>